<dbReference type="InterPro" id="IPR036866">
    <property type="entry name" value="RibonucZ/Hydroxyglut_hydro"/>
</dbReference>
<dbReference type="SUPFAM" id="SSF56281">
    <property type="entry name" value="Metallo-hydrolase/oxidoreductase"/>
    <property type="match status" value="1"/>
</dbReference>
<dbReference type="CDD" id="cd16282">
    <property type="entry name" value="metallo-hydrolase-like_MBL-fold"/>
    <property type="match status" value="1"/>
</dbReference>
<protein>
    <submittedName>
        <fullName evidence="4">Glyoxylase, beta-lactamase superfamily II</fullName>
    </submittedName>
</protein>
<feature type="signal peptide" evidence="2">
    <location>
        <begin position="1"/>
        <end position="21"/>
    </location>
</feature>
<keyword evidence="2" id="KW-0732">Signal</keyword>
<keyword evidence="5" id="KW-1185">Reference proteome</keyword>
<name>A0A1H5TEY0_9VIBR</name>
<dbReference type="InterPro" id="IPR001279">
    <property type="entry name" value="Metallo-B-lactamas"/>
</dbReference>
<evidence type="ECO:0000313" key="4">
    <source>
        <dbReference type="EMBL" id="SEF61300.1"/>
    </source>
</evidence>
<evidence type="ECO:0000259" key="3">
    <source>
        <dbReference type="SMART" id="SM00849"/>
    </source>
</evidence>
<dbReference type="Gene3D" id="3.60.15.10">
    <property type="entry name" value="Ribonuclease Z/Hydroxyacylglutathione hydrolase-like"/>
    <property type="match status" value="1"/>
</dbReference>
<evidence type="ECO:0000256" key="1">
    <source>
        <dbReference type="ARBA" id="ARBA00005250"/>
    </source>
</evidence>
<sequence length="324" mass="35294">MRVTTSLYLCVLSVTSASVVANEPVWDANKVELVSETLADGVYAYYASNAKKLEAKGFPVATSGGLVVGTEGVLIIDTMLNKRLNAQVQSMVGEVGGKSPAIYAVNTSYHGDHSYGNMYLPEQSVIIQHQNSKDYVDANFKADTEFMMYNFGQGRGIEEIVPTTGDVLIESGSQIALDLGDKTVHIIDFGFAQTGGDLFVWEPESKVMWTGNAIVAVKPALPWLLDGHMLATLETFKKVYAFLPEDARVVPGHGSVMSKADIQWHIDYLEAVQEQVQLAVNEGLSLEETVKRVSMPEFSGYALFGWVHSGLNVPAAYKDLTQAN</sequence>
<evidence type="ECO:0000313" key="5">
    <source>
        <dbReference type="Proteomes" id="UP000236721"/>
    </source>
</evidence>
<dbReference type="RefSeq" id="WP_103878832.1">
    <property type="nucleotide sequence ID" value="NZ_FNVG01000002.1"/>
</dbReference>
<dbReference type="AlphaFoldDB" id="A0A1H5TEY0"/>
<dbReference type="GO" id="GO:0017001">
    <property type="term" value="P:antibiotic catabolic process"/>
    <property type="evidence" value="ECO:0007669"/>
    <property type="project" value="UniProtKB-ARBA"/>
</dbReference>
<gene>
    <name evidence="4" type="ORF">SAMN04488244_102231</name>
</gene>
<evidence type="ECO:0000256" key="2">
    <source>
        <dbReference type="SAM" id="SignalP"/>
    </source>
</evidence>
<dbReference type="SMART" id="SM00849">
    <property type="entry name" value="Lactamase_B"/>
    <property type="match status" value="1"/>
</dbReference>
<accession>A0A1H5TEY0</accession>
<reference evidence="5" key="1">
    <citation type="submission" date="2016-10" db="EMBL/GenBank/DDBJ databases">
        <authorList>
            <person name="Varghese N."/>
            <person name="Submissions S."/>
        </authorList>
    </citation>
    <scope>NUCLEOTIDE SEQUENCE [LARGE SCALE GENOMIC DNA]</scope>
    <source>
        <strain evidence="5">CGMCC 1.7062</strain>
    </source>
</reference>
<feature type="chain" id="PRO_5009284983" evidence="2">
    <location>
        <begin position="22"/>
        <end position="324"/>
    </location>
</feature>
<dbReference type="OrthoDB" id="9769598at2"/>
<organism evidence="4 5">
    <name type="scientific">Vibrio hangzhouensis</name>
    <dbReference type="NCBI Taxonomy" id="462991"/>
    <lineage>
        <taxon>Bacteria</taxon>
        <taxon>Pseudomonadati</taxon>
        <taxon>Pseudomonadota</taxon>
        <taxon>Gammaproteobacteria</taxon>
        <taxon>Vibrionales</taxon>
        <taxon>Vibrionaceae</taxon>
        <taxon>Vibrio</taxon>
    </lineage>
</organism>
<dbReference type="Proteomes" id="UP000236721">
    <property type="component" value="Unassembled WGS sequence"/>
</dbReference>
<dbReference type="EMBL" id="FNVG01000002">
    <property type="protein sequence ID" value="SEF61300.1"/>
    <property type="molecule type" value="Genomic_DNA"/>
</dbReference>
<comment type="similarity">
    <text evidence="1">Belongs to the metallo-beta-lactamase superfamily. Class-B beta-lactamase family.</text>
</comment>
<dbReference type="InterPro" id="IPR050855">
    <property type="entry name" value="NDM-1-like"/>
</dbReference>
<dbReference type="PANTHER" id="PTHR42951:SF4">
    <property type="entry name" value="ACYL-COENZYME A THIOESTERASE MBLAC2"/>
    <property type="match status" value="1"/>
</dbReference>
<feature type="domain" description="Metallo-beta-lactamase" evidence="3">
    <location>
        <begin position="61"/>
        <end position="253"/>
    </location>
</feature>
<dbReference type="PANTHER" id="PTHR42951">
    <property type="entry name" value="METALLO-BETA-LACTAMASE DOMAIN-CONTAINING"/>
    <property type="match status" value="1"/>
</dbReference>
<proteinExistence type="inferred from homology"/>